<dbReference type="PANTHER" id="PTHR43553">
    <property type="entry name" value="HEAVY METAL TRANSPORTER"/>
    <property type="match status" value="1"/>
</dbReference>
<keyword evidence="5" id="KW-0067">ATP-binding</keyword>
<dbReference type="InterPro" id="IPR050095">
    <property type="entry name" value="ECF_ABC_transporter_ATP-bd"/>
</dbReference>
<evidence type="ECO:0000256" key="4">
    <source>
        <dbReference type="ARBA" id="ARBA00022741"/>
    </source>
</evidence>
<keyword evidence="2" id="KW-0813">Transport</keyword>
<dbReference type="GO" id="GO:0005524">
    <property type="term" value="F:ATP binding"/>
    <property type="evidence" value="ECO:0007669"/>
    <property type="project" value="UniProtKB-KW"/>
</dbReference>
<gene>
    <name evidence="9" type="ORF">BBD42_26260</name>
</gene>
<dbReference type="RefSeq" id="WP_172455645.1">
    <property type="nucleotide sequence ID" value="NZ_CP016808.1"/>
</dbReference>
<dbReference type="Gene3D" id="3.40.50.300">
    <property type="entry name" value="P-loop containing nucleotide triphosphate hydrolases"/>
    <property type="match status" value="1"/>
</dbReference>
<evidence type="ECO:0000256" key="2">
    <source>
        <dbReference type="ARBA" id="ARBA00022448"/>
    </source>
</evidence>
<dbReference type="SUPFAM" id="SSF52540">
    <property type="entry name" value="P-loop containing nucleoside triphosphate hydrolases"/>
    <property type="match status" value="1"/>
</dbReference>
<keyword evidence="3" id="KW-1003">Cell membrane</keyword>
<dbReference type="GO" id="GO:0016887">
    <property type="term" value="F:ATP hydrolysis activity"/>
    <property type="evidence" value="ECO:0007669"/>
    <property type="project" value="InterPro"/>
</dbReference>
<dbReference type="GO" id="GO:0042626">
    <property type="term" value="F:ATPase-coupled transmembrane transporter activity"/>
    <property type="evidence" value="ECO:0007669"/>
    <property type="project" value="TreeGrafter"/>
</dbReference>
<dbReference type="AlphaFoldDB" id="A0A1B2DPF6"/>
<sequence>MNDYLIRVEGLTVKPRVFDAASEQPPIIRAVSLALKEGDWLTLLGSNGSGKSTLAKAIAGFPVGEKSGTYLMGSKLAAYKRPIPIVMQQPEASMLGATPWEDVVLMLEQHGIASDEIAALAEQSLRLTGLLERKDQAVGTLSGGQKQLTAIAGCLAVNSPVLVLDEATAMLDPEASLAIGEQVRELHAAGGTIIWITQKLAELRHGDRVVVMEQGQIVFDGTTASFYERHAILKDAASTGSEDEGRSWCERLGFEAPYAVQTAWELEKLGIVIKPLPLTIDRLAEALQR</sequence>
<evidence type="ECO:0000256" key="6">
    <source>
        <dbReference type="ARBA" id="ARBA00022967"/>
    </source>
</evidence>
<keyword evidence="4" id="KW-0547">Nucleotide-binding</keyword>
<keyword evidence="7" id="KW-0472">Membrane</keyword>
<protein>
    <recommendedName>
        <fullName evidence="8">ABC transporter domain-containing protein</fullName>
    </recommendedName>
</protein>
<dbReference type="PROSITE" id="PS50893">
    <property type="entry name" value="ABC_TRANSPORTER_2"/>
    <property type="match status" value="1"/>
</dbReference>
<dbReference type="InterPro" id="IPR027417">
    <property type="entry name" value="P-loop_NTPase"/>
</dbReference>
<dbReference type="CDD" id="cd03225">
    <property type="entry name" value="ABC_cobalt_CbiO_domain1"/>
    <property type="match status" value="1"/>
</dbReference>
<evidence type="ECO:0000256" key="3">
    <source>
        <dbReference type="ARBA" id="ARBA00022475"/>
    </source>
</evidence>
<evidence type="ECO:0000256" key="5">
    <source>
        <dbReference type="ARBA" id="ARBA00022840"/>
    </source>
</evidence>
<comment type="similarity">
    <text evidence="1">Belongs to the ABC transporter superfamily.</text>
</comment>
<dbReference type="InterPro" id="IPR003439">
    <property type="entry name" value="ABC_transporter-like_ATP-bd"/>
</dbReference>
<dbReference type="EMBL" id="CP016808">
    <property type="protein sequence ID" value="ANY69596.1"/>
    <property type="molecule type" value="Genomic_DNA"/>
</dbReference>
<proteinExistence type="inferred from homology"/>
<evidence type="ECO:0000259" key="8">
    <source>
        <dbReference type="PROSITE" id="PS50893"/>
    </source>
</evidence>
<evidence type="ECO:0000256" key="7">
    <source>
        <dbReference type="ARBA" id="ARBA00023136"/>
    </source>
</evidence>
<name>A0A1B2DPF6_9BACL</name>
<reference evidence="9" key="1">
    <citation type="submission" date="2016-08" db="EMBL/GenBank/DDBJ databases">
        <title>Complete Genome Seqeunce of Paenibacillus sp. BIHB 4019 from tea rhizoplane.</title>
        <authorList>
            <person name="Thakur R."/>
            <person name="Swarnkar M.K."/>
            <person name="Gulati A."/>
        </authorList>
    </citation>
    <scope>NUCLEOTIDE SEQUENCE [LARGE SCALE GENOMIC DNA]</scope>
    <source>
        <strain evidence="9">BIHB4019</strain>
    </source>
</reference>
<keyword evidence="6" id="KW-1278">Translocase</keyword>
<dbReference type="PANTHER" id="PTHR43553:SF24">
    <property type="entry name" value="ENERGY-COUPLING FACTOR TRANSPORTER ATP-BINDING PROTEIN ECFA1"/>
    <property type="match status" value="1"/>
</dbReference>
<dbReference type="Pfam" id="PF00005">
    <property type="entry name" value="ABC_tran"/>
    <property type="match status" value="1"/>
</dbReference>
<dbReference type="SMART" id="SM00382">
    <property type="entry name" value="AAA"/>
    <property type="match status" value="1"/>
</dbReference>
<feature type="domain" description="ABC transporter" evidence="8">
    <location>
        <begin position="6"/>
        <end position="239"/>
    </location>
</feature>
<dbReference type="InterPro" id="IPR003593">
    <property type="entry name" value="AAA+_ATPase"/>
</dbReference>
<organism evidence="9">
    <name type="scientific">Paenibacillus sp. BIHB 4019</name>
    <dbReference type="NCBI Taxonomy" id="1870819"/>
    <lineage>
        <taxon>Bacteria</taxon>
        <taxon>Bacillati</taxon>
        <taxon>Bacillota</taxon>
        <taxon>Bacilli</taxon>
        <taxon>Bacillales</taxon>
        <taxon>Paenibacillaceae</taxon>
        <taxon>Paenibacillus</taxon>
    </lineage>
</organism>
<evidence type="ECO:0000313" key="9">
    <source>
        <dbReference type="EMBL" id="ANY69596.1"/>
    </source>
</evidence>
<evidence type="ECO:0000256" key="1">
    <source>
        <dbReference type="ARBA" id="ARBA00005417"/>
    </source>
</evidence>
<dbReference type="GO" id="GO:0043190">
    <property type="term" value="C:ATP-binding cassette (ABC) transporter complex"/>
    <property type="evidence" value="ECO:0007669"/>
    <property type="project" value="TreeGrafter"/>
</dbReference>
<accession>A0A1B2DPF6</accession>
<dbReference type="InterPro" id="IPR015856">
    <property type="entry name" value="ABC_transpr_CbiO/EcfA_su"/>
</dbReference>